<evidence type="ECO:0000313" key="7">
    <source>
        <dbReference type="EMBL" id="AQA09236.1"/>
    </source>
</evidence>
<evidence type="ECO:0000313" key="8">
    <source>
        <dbReference type="Proteomes" id="UP000187851"/>
    </source>
</evidence>
<keyword evidence="8" id="KW-1185">Reference proteome</keyword>
<accession>A0ABN4W1B2</accession>
<gene>
    <name evidence="7" type="ORF">BV401_00640</name>
</gene>
<dbReference type="PIRSF" id="PIRSF000137">
    <property type="entry name" value="Alcohol_oxidase"/>
    <property type="match status" value="1"/>
</dbReference>
<dbReference type="Proteomes" id="UP000187851">
    <property type="component" value="Chromosome"/>
</dbReference>
<dbReference type="EMBL" id="CP019458">
    <property type="protein sequence ID" value="AQA09236.1"/>
    <property type="molecule type" value="Genomic_DNA"/>
</dbReference>
<dbReference type="PANTHER" id="PTHR11552">
    <property type="entry name" value="GLUCOSE-METHANOL-CHOLINE GMC OXIDOREDUCTASE"/>
    <property type="match status" value="1"/>
</dbReference>
<dbReference type="Gene3D" id="3.30.560.10">
    <property type="entry name" value="Glucose Oxidase, domain 3"/>
    <property type="match status" value="1"/>
</dbReference>
<comment type="similarity">
    <text evidence="2">Belongs to the GMC oxidoreductase family.</text>
</comment>
<dbReference type="InterPro" id="IPR036188">
    <property type="entry name" value="FAD/NAD-bd_sf"/>
</dbReference>
<name>A0ABN4W1B2_9ACTN</name>
<dbReference type="Gene3D" id="3.50.50.60">
    <property type="entry name" value="FAD/NAD(P)-binding domain"/>
    <property type="match status" value="1"/>
</dbReference>
<evidence type="ECO:0000256" key="2">
    <source>
        <dbReference type="ARBA" id="ARBA00010790"/>
    </source>
</evidence>
<dbReference type="PANTHER" id="PTHR11552:SF147">
    <property type="entry name" value="CHOLINE DEHYDROGENASE, MITOCHONDRIAL"/>
    <property type="match status" value="1"/>
</dbReference>
<keyword evidence="4" id="KW-0274">FAD</keyword>
<evidence type="ECO:0000259" key="6">
    <source>
        <dbReference type="Pfam" id="PF05199"/>
    </source>
</evidence>
<dbReference type="SUPFAM" id="SSF54373">
    <property type="entry name" value="FAD-linked reductases, C-terminal domain"/>
    <property type="match status" value="1"/>
</dbReference>
<dbReference type="InterPro" id="IPR000172">
    <property type="entry name" value="GMC_OxRdtase_N"/>
</dbReference>
<evidence type="ECO:0000256" key="1">
    <source>
        <dbReference type="ARBA" id="ARBA00001974"/>
    </source>
</evidence>
<comment type="cofactor">
    <cofactor evidence="1">
        <name>FAD</name>
        <dbReference type="ChEBI" id="CHEBI:57692"/>
    </cofactor>
</comment>
<feature type="domain" description="Glucose-methanol-choline oxidoreductase C-terminal" evidence="6">
    <location>
        <begin position="384"/>
        <end position="520"/>
    </location>
</feature>
<dbReference type="InterPro" id="IPR012132">
    <property type="entry name" value="GMC_OxRdtase"/>
</dbReference>
<evidence type="ECO:0000256" key="4">
    <source>
        <dbReference type="ARBA" id="ARBA00022827"/>
    </source>
</evidence>
<feature type="domain" description="Glucose-methanol-choline oxidoreductase N-terminal" evidence="5">
    <location>
        <begin position="7"/>
        <end position="296"/>
    </location>
</feature>
<proteinExistence type="inferred from homology"/>
<sequence length="533" mass="57011">MPSSESFDYVIVGAGSAGCVLAARLTEDPAARVLLLEAGAEDTDQNIKAPAALGLLFHSGVDWDYQTVEQEAAGRAFYWPRGKTLGGSSSTNVMLYARGQRDDYNSWRDEYGATGWGFDDVQPYFVRAERNKRHGPPSHGTEGPLHVEDRPYTHELSRAWVDAALAWGLPPVEDIAGASPQGAGLTQVTCRDGRRWSTADAYLRPALDRENLTVRTGALATRVIMEGSKATGVAYLRDGTEHVARAGGEVVLSGGVVNSPQLLMLSGIGPSDVLREHGIDAAVVLPGVGRNLHDHVLTPVVWETRDSSDIIVDLLTPENLQQWAETGGGPFASNYAEAMAYLSVTPGVSRPDMQLTGGPTAFILSGQEMPGRPVFTMNATQLRPRSRGHLTLASTDPRDHPLIDPRYFTDPEDEATLIRGVRAVIEIGDQEPLAAFLDRPYLPAGTDLRALDDATLSDHIRTWSGTAYHPVGTCAMGTGEAAVVDPELRVHGTAGLRVVDASVMPTVASGNINAPTVMIAEKTADLIRGVPAA</sequence>
<evidence type="ECO:0000259" key="5">
    <source>
        <dbReference type="Pfam" id="PF00732"/>
    </source>
</evidence>
<dbReference type="Pfam" id="PF00732">
    <property type="entry name" value="GMC_oxred_N"/>
    <property type="match status" value="1"/>
</dbReference>
<evidence type="ECO:0000256" key="3">
    <source>
        <dbReference type="ARBA" id="ARBA00022630"/>
    </source>
</evidence>
<dbReference type="InterPro" id="IPR007867">
    <property type="entry name" value="GMC_OxRtase_C"/>
</dbReference>
<dbReference type="Pfam" id="PF05199">
    <property type="entry name" value="GMC_oxred_C"/>
    <property type="match status" value="1"/>
</dbReference>
<organism evidence="7 8">
    <name type="scientific">Streptomyces autolyticus</name>
    <dbReference type="NCBI Taxonomy" id="75293"/>
    <lineage>
        <taxon>Bacteria</taxon>
        <taxon>Bacillati</taxon>
        <taxon>Actinomycetota</taxon>
        <taxon>Actinomycetes</taxon>
        <taxon>Kitasatosporales</taxon>
        <taxon>Streptomycetaceae</taxon>
        <taxon>Streptomyces</taxon>
    </lineage>
</organism>
<reference evidence="7 8" key="1">
    <citation type="journal article" date="2017" name="J. Biotechnol.">
        <title>The complete genome sequence of Streptomyces autolyticus CGMCC 0516, the producer of geldanamycin, autolytimycin, reblastatin and elaiophylin.</title>
        <authorList>
            <person name="Yin M."/>
            <person name="Jiang M."/>
            <person name="Ren Z."/>
            <person name="Dong Y."/>
            <person name="Lu T."/>
        </authorList>
    </citation>
    <scope>NUCLEOTIDE SEQUENCE [LARGE SCALE GENOMIC DNA]</scope>
    <source>
        <strain evidence="7 8">CGMCC0516</strain>
    </source>
</reference>
<keyword evidence="3" id="KW-0285">Flavoprotein</keyword>
<protein>
    <submittedName>
        <fullName evidence="7">Choline dehydrogenase</fullName>
    </submittedName>
</protein>
<dbReference type="RefSeq" id="WP_079255661.1">
    <property type="nucleotide sequence ID" value="NZ_CP019458.1"/>
</dbReference>
<dbReference type="SUPFAM" id="SSF51905">
    <property type="entry name" value="FAD/NAD(P)-binding domain"/>
    <property type="match status" value="1"/>
</dbReference>